<keyword evidence="9" id="KW-0326">Glycosidase</keyword>
<keyword evidence="10" id="KW-1185">Reference proteome</keyword>
<dbReference type="RefSeq" id="WP_013624948.1">
    <property type="nucleotide sequence ID" value="NC_015172.1"/>
</dbReference>
<feature type="binding site" evidence="8">
    <location>
        <position position="211"/>
    </location>
    <ligand>
        <name>Zn(2+)</name>
        <dbReference type="ChEBI" id="CHEBI:29105"/>
        <label>2</label>
    </ligand>
</feature>
<evidence type="ECO:0000313" key="10">
    <source>
        <dbReference type="Proteomes" id="UP000007488"/>
    </source>
</evidence>
<evidence type="ECO:0000256" key="8">
    <source>
        <dbReference type="PIRSR" id="PIRSR001123-2"/>
    </source>
</evidence>
<dbReference type="PIRSF" id="PIRSF001123">
    <property type="entry name" value="PepA_GA"/>
    <property type="match status" value="1"/>
</dbReference>
<dbReference type="AlphaFoldDB" id="F0SZJ4"/>
<comment type="similarity">
    <text evidence="1 6">Belongs to the peptidase M42 family.</text>
</comment>
<keyword evidence="3" id="KW-0645">Protease</keyword>
<evidence type="ECO:0000256" key="4">
    <source>
        <dbReference type="ARBA" id="ARBA00022723"/>
    </source>
</evidence>
<dbReference type="HOGENOM" id="CLU_047249_1_0_9"/>
<evidence type="ECO:0000256" key="2">
    <source>
        <dbReference type="ARBA" id="ARBA00022438"/>
    </source>
</evidence>
<reference evidence="10" key="2">
    <citation type="submission" date="2011-02" db="EMBL/GenBank/DDBJ databases">
        <title>The complete genome of Syntrophobotulus glycolicus DSM 8271.</title>
        <authorList>
            <person name="Lucas S."/>
            <person name="Copeland A."/>
            <person name="Lapidus A."/>
            <person name="Bruce D."/>
            <person name="Goodwin L."/>
            <person name="Pitluck S."/>
            <person name="Kyrpides N."/>
            <person name="Mavromatis K."/>
            <person name="Pagani I."/>
            <person name="Ivanova N."/>
            <person name="Mikhailova N."/>
            <person name="Chertkov O."/>
            <person name="Held B."/>
            <person name="Detter J.C."/>
            <person name="Tapia R."/>
            <person name="Han C."/>
            <person name="Land M."/>
            <person name="Hauser L."/>
            <person name="Markowitz V."/>
            <person name="Cheng J.-F."/>
            <person name="Hugenholtz P."/>
            <person name="Woyke T."/>
            <person name="Wu D."/>
            <person name="Spring S."/>
            <person name="Schroeder M."/>
            <person name="Brambilla E."/>
            <person name="Klenk H.-P."/>
            <person name="Eisen J.A."/>
        </authorList>
    </citation>
    <scope>NUCLEOTIDE SEQUENCE [LARGE SCALE GENOMIC DNA]</scope>
    <source>
        <strain evidence="10">DSM 8271 / FlGlyR</strain>
    </source>
</reference>
<evidence type="ECO:0000256" key="1">
    <source>
        <dbReference type="ARBA" id="ARBA00006272"/>
    </source>
</evidence>
<dbReference type="eggNOG" id="COG1363">
    <property type="taxonomic scope" value="Bacteria"/>
</dbReference>
<dbReference type="GO" id="GO:0004177">
    <property type="term" value="F:aminopeptidase activity"/>
    <property type="evidence" value="ECO:0007669"/>
    <property type="project" value="UniProtKB-UniRule"/>
</dbReference>
<keyword evidence="5 9" id="KW-0378">Hydrolase</keyword>
<dbReference type="GO" id="GO:0046872">
    <property type="term" value="F:metal ion binding"/>
    <property type="evidence" value="ECO:0007669"/>
    <property type="project" value="UniProtKB-UniRule"/>
</dbReference>
<dbReference type="EMBL" id="CP002547">
    <property type="protein sequence ID" value="ADY56080.1"/>
    <property type="molecule type" value="Genomic_DNA"/>
</dbReference>
<feature type="binding site" evidence="8">
    <location>
        <position position="178"/>
    </location>
    <ligand>
        <name>Zn(2+)</name>
        <dbReference type="ChEBI" id="CHEBI:29105"/>
        <label>2</label>
    </ligand>
</feature>
<dbReference type="EC" id="3.2.1.4" evidence="9"/>
<dbReference type="InterPro" id="IPR023367">
    <property type="entry name" value="Peptidase_M42_dom2"/>
</dbReference>
<name>F0SZJ4_SYNGF</name>
<dbReference type="OrthoDB" id="9772053at2"/>
<dbReference type="GO" id="GO:0006508">
    <property type="term" value="P:proteolysis"/>
    <property type="evidence" value="ECO:0007669"/>
    <property type="project" value="UniProtKB-KW"/>
</dbReference>
<evidence type="ECO:0000256" key="6">
    <source>
        <dbReference type="PIRNR" id="PIRNR001123"/>
    </source>
</evidence>
<keyword evidence="4 8" id="KW-0479">Metal-binding</keyword>
<dbReference type="Gene3D" id="2.40.30.40">
    <property type="entry name" value="Peptidase M42, domain 2"/>
    <property type="match status" value="1"/>
</dbReference>
<accession>F0SZJ4</accession>
<dbReference type="GO" id="GO:0008810">
    <property type="term" value="F:cellulase activity"/>
    <property type="evidence" value="ECO:0007669"/>
    <property type="project" value="UniProtKB-EC"/>
</dbReference>
<feature type="active site" description="Proton acceptor" evidence="7">
    <location>
        <position position="210"/>
    </location>
</feature>
<proteinExistence type="inferred from homology"/>
<feature type="binding site" evidence="8">
    <location>
        <position position="233"/>
    </location>
    <ligand>
        <name>Zn(2+)</name>
        <dbReference type="ChEBI" id="CHEBI:29105"/>
        <label>1</label>
    </ligand>
</feature>
<feature type="binding site" evidence="8">
    <location>
        <position position="317"/>
    </location>
    <ligand>
        <name>Zn(2+)</name>
        <dbReference type="ChEBI" id="CHEBI:29105"/>
        <label>2</label>
    </ligand>
</feature>
<dbReference type="InterPro" id="IPR051464">
    <property type="entry name" value="Peptidase_M42_aminopept"/>
</dbReference>
<evidence type="ECO:0000256" key="3">
    <source>
        <dbReference type="ARBA" id="ARBA00022670"/>
    </source>
</evidence>
<dbReference type="PANTHER" id="PTHR32481">
    <property type="entry name" value="AMINOPEPTIDASE"/>
    <property type="match status" value="1"/>
</dbReference>
<evidence type="ECO:0000313" key="9">
    <source>
        <dbReference type="EMBL" id="ADY56080.1"/>
    </source>
</evidence>
<dbReference type="PANTHER" id="PTHR32481:SF0">
    <property type="entry name" value="AMINOPEPTIDASE YPDE-RELATED"/>
    <property type="match status" value="1"/>
</dbReference>
<comment type="cofactor">
    <cofactor evidence="8">
        <name>a divalent metal cation</name>
        <dbReference type="ChEBI" id="CHEBI:60240"/>
    </cofactor>
    <text evidence="8">Binds 2 divalent metal cations per subunit.</text>
</comment>
<dbReference type="SUPFAM" id="SSF53187">
    <property type="entry name" value="Zn-dependent exopeptidases"/>
    <property type="match status" value="1"/>
</dbReference>
<dbReference type="InterPro" id="IPR008007">
    <property type="entry name" value="Peptidase_M42"/>
</dbReference>
<dbReference type="Gene3D" id="3.40.630.10">
    <property type="entry name" value="Zn peptidases"/>
    <property type="match status" value="1"/>
</dbReference>
<reference evidence="9 10" key="1">
    <citation type="journal article" date="2011" name="Stand. Genomic Sci.">
        <title>Complete genome sequence of Syntrophobotulus glycolicus type strain (FlGlyR).</title>
        <authorList>
            <person name="Han C."/>
            <person name="Mwirichia R."/>
            <person name="Chertkov O."/>
            <person name="Held B."/>
            <person name="Lapidus A."/>
            <person name="Nolan M."/>
            <person name="Lucas S."/>
            <person name="Hammon N."/>
            <person name="Deshpande S."/>
            <person name="Cheng J.F."/>
            <person name="Tapia R."/>
            <person name="Goodwin L."/>
            <person name="Pitluck S."/>
            <person name="Huntemann M."/>
            <person name="Liolios K."/>
            <person name="Ivanova N."/>
            <person name="Pagani I."/>
            <person name="Mavromatis K."/>
            <person name="Ovchinikova G."/>
            <person name="Pati A."/>
            <person name="Chen A."/>
            <person name="Palaniappan K."/>
            <person name="Land M."/>
            <person name="Hauser L."/>
            <person name="Brambilla E.M."/>
            <person name="Rohde M."/>
            <person name="Spring S."/>
            <person name="Sikorski J."/>
            <person name="Goker M."/>
            <person name="Woyke T."/>
            <person name="Bristow J."/>
            <person name="Eisen J.A."/>
            <person name="Markowitz V."/>
            <person name="Hugenholtz P."/>
            <person name="Kyrpides N.C."/>
            <person name="Klenk H.P."/>
            <person name="Detter J.C."/>
        </authorList>
    </citation>
    <scope>NUCLEOTIDE SEQUENCE [LARGE SCALE GENOMIC DNA]</scope>
    <source>
        <strain evidence="10">DSM 8271 / FlGlyR</strain>
    </source>
</reference>
<gene>
    <name evidence="9" type="ordered locus">Sgly_1783</name>
</gene>
<dbReference type="Pfam" id="PF05343">
    <property type="entry name" value="Peptidase_M42"/>
    <property type="match status" value="1"/>
</dbReference>
<dbReference type="Proteomes" id="UP000007488">
    <property type="component" value="Chromosome"/>
</dbReference>
<dbReference type="SUPFAM" id="SSF101821">
    <property type="entry name" value="Aminopeptidase/glucanase lid domain"/>
    <property type="match status" value="1"/>
</dbReference>
<protein>
    <submittedName>
        <fullName evidence="9">Cellulase</fullName>
        <ecNumber evidence="9">3.2.1.4</ecNumber>
    </submittedName>
</protein>
<evidence type="ECO:0000256" key="7">
    <source>
        <dbReference type="PIRSR" id="PIRSR001123-1"/>
    </source>
</evidence>
<feature type="binding site" evidence="8">
    <location>
        <position position="178"/>
    </location>
    <ligand>
        <name>Zn(2+)</name>
        <dbReference type="ChEBI" id="CHEBI:29105"/>
        <label>1</label>
    </ligand>
</feature>
<organism evidence="9 10">
    <name type="scientific">Syntrophobotulus glycolicus (strain DSM 8271 / FlGlyR)</name>
    <dbReference type="NCBI Taxonomy" id="645991"/>
    <lineage>
        <taxon>Bacteria</taxon>
        <taxon>Bacillati</taxon>
        <taxon>Bacillota</taxon>
        <taxon>Clostridia</taxon>
        <taxon>Eubacteriales</taxon>
        <taxon>Desulfitobacteriaceae</taxon>
        <taxon>Syntrophobotulus</taxon>
    </lineage>
</organism>
<sequence length="352" mass="37933">MNHENFAEEILFKLADCSAISGFEQKSLSALQSVFASLAAEAARDPMGNTTFLKKGGAGRGKIMLAAHFDEIGLMITGMDERGILTFTPVGGIDHKTLLNQTVIVHGRRDLKGIICYEPRSLLRETERNIAVPSSRMGIDLGLPAAKVRELIRPGDIVSIEGRNLRLLNGLASGKAFDNRAGITAMAVCLRELTRLRHAHDVYAVATVQEEVGLRGAAVSSHQIEPDIAFILDVTHAQTTDSKDKVKVALGKGPVIALGPNIHSGLLRYVRTCAKDHRIPVQLDPTPRATGTDARVIQLTGAGIPTALLSVPLRYMHSSIETISLSDIVSCGILLAQLIANLPEDLEEILCF</sequence>
<evidence type="ECO:0000256" key="5">
    <source>
        <dbReference type="ARBA" id="ARBA00022801"/>
    </source>
</evidence>
<feature type="binding site" evidence="8">
    <location>
        <position position="68"/>
    </location>
    <ligand>
        <name>Zn(2+)</name>
        <dbReference type="ChEBI" id="CHEBI:29105"/>
        <label>1</label>
    </ligand>
</feature>
<dbReference type="KEGG" id="sgy:Sgly_1783"/>
<keyword evidence="2" id="KW-0031">Aminopeptidase</keyword>
<dbReference type="STRING" id="645991.Sgly_1783"/>